<comment type="catalytic activity">
    <reaction evidence="1">
        <text>ATP + protein L-histidine = ADP + protein N-phospho-L-histidine.</text>
        <dbReference type="EC" id="2.7.13.3"/>
    </reaction>
</comment>
<keyword evidence="12" id="KW-1185">Reference proteome</keyword>
<evidence type="ECO:0000256" key="1">
    <source>
        <dbReference type="ARBA" id="ARBA00000085"/>
    </source>
</evidence>
<evidence type="ECO:0000256" key="4">
    <source>
        <dbReference type="ARBA" id="ARBA00022777"/>
    </source>
</evidence>
<keyword evidence="7" id="KW-0812">Transmembrane</keyword>
<dbReference type="Proteomes" id="UP000285456">
    <property type="component" value="Unassembled WGS sequence"/>
</dbReference>
<dbReference type="InterPro" id="IPR003594">
    <property type="entry name" value="HATPase_dom"/>
</dbReference>
<dbReference type="InterPro" id="IPR011712">
    <property type="entry name" value="Sig_transdc_His_kin_sub3_dim/P"/>
</dbReference>
<keyword evidence="7" id="KW-1133">Transmembrane helix</keyword>
<organism evidence="11 12">
    <name type="scientific">Oceanobacillus profundus</name>
    <dbReference type="NCBI Taxonomy" id="372463"/>
    <lineage>
        <taxon>Bacteria</taxon>
        <taxon>Bacillati</taxon>
        <taxon>Bacillota</taxon>
        <taxon>Bacilli</taxon>
        <taxon>Bacillales</taxon>
        <taxon>Bacillaceae</taxon>
        <taxon>Oceanobacillus</taxon>
    </lineage>
</organism>
<evidence type="ECO:0000256" key="7">
    <source>
        <dbReference type="SAM" id="Phobius"/>
    </source>
</evidence>
<keyword evidence="3" id="KW-0808">Transferase</keyword>
<dbReference type="Pfam" id="PF07730">
    <property type="entry name" value="HisKA_3"/>
    <property type="match status" value="1"/>
</dbReference>
<dbReference type="GO" id="GO:0046983">
    <property type="term" value="F:protein dimerization activity"/>
    <property type="evidence" value="ECO:0007669"/>
    <property type="project" value="InterPro"/>
</dbReference>
<evidence type="ECO:0000256" key="5">
    <source>
        <dbReference type="ARBA" id="ARBA00023012"/>
    </source>
</evidence>
<protein>
    <recommendedName>
        <fullName evidence="2">histidine kinase</fullName>
        <ecNumber evidence="2">2.7.13.3</ecNumber>
    </recommendedName>
</protein>
<evidence type="ECO:0000313" key="11">
    <source>
        <dbReference type="EMBL" id="RHW35304.1"/>
    </source>
</evidence>
<sequence>MQHWYHIFPKNTGLSLFAWIAFCLLPFYFILRSSSPAEIAIGIVMIVLFFVTYRLAFIKRGWTVYVSVGIEIIISVGVTLYFGYVYFSLFLAFFIGNIQNKAGFISLYIVHLVTTIVAVSIGFSIQTETFFTQLPFIIICVIGVILLPFNMYNRNKREKLENQLEDANQKIAQLIVLEERERIGRDLHDTLGQKLSLIGLKSELAGKLIGVNPESAKRELTDIHQTARTALKEVRELVSGMKGTKLKDEMLRVRQLLDAAQISCDVVGDPDVIDAPLLVENVLSMCLKEAITNVVKHSEATKCTIVLKQTPDKWSICVMDNGVGIQDEVYTFKGNGILGMRERLEFVNGGLTFDSENETSLIIQVPRVIQQTEQGESS</sequence>
<evidence type="ECO:0000256" key="3">
    <source>
        <dbReference type="ARBA" id="ARBA00022679"/>
    </source>
</evidence>
<evidence type="ECO:0000256" key="2">
    <source>
        <dbReference type="ARBA" id="ARBA00012438"/>
    </source>
</evidence>
<dbReference type="Pfam" id="PF02518">
    <property type="entry name" value="HATPase_c"/>
    <property type="match status" value="1"/>
</dbReference>
<proteinExistence type="predicted"/>
<comment type="caution">
    <text evidence="11">The sequence shown here is derived from an EMBL/GenBank/DDBJ whole genome shotgun (WGS) entry which is preliminary data.</text>
</comment>
<reference evidence="11 12" key="1">
    <citation type="journal article" date="2007" name="Int. J. Syst. Evol. Microbiol.">
        <title>Oceanobacillus profundus sp. nov., isolated from a deep-sea sediment core.</title>
        <authorList>
            <person name="Kim Y.G."/>
            <person name="Choi D.H."/>
            <person name="Hyun S."/>
            <person name="Cho B.C."/>
        </authorList>
    </citation>
    <scope>NUCLEOTIDE SEQUENCE [LARGE SCALE GENOMIC DNA]</scope>
    <source>
        <strain evidence="11 12">DSM 18246</strain>
    </source>
</reference>
<dbReference type="InterPro" id="IPR036890">
    <property type="entry name" value="HATPase_C_sf"/>
</dbReference>
<keyword evidence="4 11" id="KW-0418">Kinase</keyword>
<dbReference type="GO" id="GO:0016020">
    <property type="term" value="C:membrane"/>
    <property type="evidence" value="ECO:0007669"/>
    <property type="project" value="InterPro"/>
</dbReference>
<evidence type="ECO:0000256" key="6">
    <source>
        <dbReference type="SAM" id="Coils"/>
    </source>
</evidence>
<dbReference type="InterPro" id="IPR050482">
    <property type="entry name" value="Sensor_HK_TwoCompSys"/>
</dbReference>
<dbReference type="PANTHER" id="PTHR24421:SF63">
    <property type="entry name" value="SENSOR HISTIDINE KINASE DESK"/>
    <property type="match status" value="1"/>
</dbReference>
<evidence type="ECO:0000259" key="10">
    <source>
        <dbReference type="Pfam" id="PF23540"/>
    </source>
</evidence>
<keyword evidence="7" id="KW-0472">Membrane</keyword>
<name>A0A417YNA9_9BACI</name>
<feature type="domain" description="DesK/YvfT N-terminal" evidence="10">
    <location>
        <begin position="1"/>
        <end position="150"/>
    </location>
</feature>
<evidence type="ECO:0000259" key="9">
    <source>
        <dbReference type="Pfam" id="PF07730"/>
    </source>
</evidence>
<feature type="transmembrane region" description="Helical" evidence="7">
    <location>
        <begin position="130"/>
        <end position="149"/>
    </location>
</feature>
<keyword evidence="5" id="KW-0902">Two-component regulatory system</keyword>
<dbReference type="CDD" id="cd16917">
    <property type="entry name" value="HATPase_UhpB-NarQ-NarX-like"/>
    <property type="match status" value="1"/>
</dbReference>
<dbReference type="SUPFAM" id="SSF55874">
    <property type="entry name" value="ATPase domain of HSP90 chaperone/DNA topoisomerase II/histidine kinase"/>
    <property type="match status" value="1"/>
</dbReference>
<evidence type="ECO:0000313" key="12">
    <source>
        <dbReference type="Proteomes" id="UP000285456"/>
    </source>
</evidence>
<dbReference type="Gene3D" id="1.20.5.1930">
    <property type="match status" value="1"/>
</dbReference>
<feature type="domain" description="Signal transduction histidine kinase subgroup 3 dimerisation and phosphoacceptor" evidence="9">
    <location>
        <begin position="179"/>
        <end position="243"/>
    </location>
</feature>
<feature type="coiled-coil region" evidence="6">
    <location>
        <begin position="150"/>
        <end position="180"/>
    </location>
</feature>
<feature type="transmembrane region" description="Helical" evidence="7">
    <location>
        <begin position="38"/>
        <end position="56"/>
    </location>
</feature>
<dbReference type="PANTHER" id="PTHR24421">
    <property type="entry name" value="NITRATE/NITRITE SENSOR PROTEIN NARX-RELATED"/>
    <property type="match status" value="1"/>
</dbReference>
<dbReference type="Pfam" id="PF23540">
    <property type="entry name" value="DesK_N"/>
    <property type="match status" value="1"/>
</dbReference>
<gene>
    <name evidence="11" type="ORF">D1B32_01410</name>
</gene>
<feature type="transmembrane region" description="Helical" evidence="7">
    <location>
        <begin position="12"/>
        <end position="31"/>
    </location>
</feature>
<evidence type="ECO:0000259" key="8">
    <source>
        <dbReference type="Pfam" id="PF02518"/>
    </source>
</evidence>
<feature type="domain" description="Histidine kinase/HSP90-like ATPase" evidence="8">
    <location>
        <begin position="282"/>
        <end position="366"/>
    </location>
</feature>
<dbReference type="EC" id="2.7.13.3" evidence="2"/>
<dbReference type="OrthoDB" id="9797605at2"/>
<accession>A0A417YNA9</accession>
<dbReference type="GO" id="GO:0000155">
    <property type="term" value="F:phosphorelay sensor kinase activity"/>
    <property type="evidence" value="ECO:0007669"/>
    <property type="project" value="InterPro"/>
</dbReference>
<dbReference type="InterPro" id="IPR056374">
    <property type="entry name" value="DesK/YvfT_N"/>
</dbReference>
<keyword evidence="6" id="KW-0175">Coiled coil</keyword>
<feature type="transmembrane region" description="Helical" evidence="7">
    <location>
        <begin position="62"/>
        <end position="95"/>
    </location>
</feature>
<dbReference type="AlphaFoldDB" id="A0A417YNA9"/>
<feature type="transmembrane region" description="Helical" evidence="7">
    <location>
        <begin position="102"/>
        <end position="124"/>
    </location>
</feature>
<dbReference type="Gene3D" id="3.30.565.10">
    <property type="entry name" value="Histidine kinase-like ATPase, C-terminal domain"/>
    <property type="match status" value="1"/>
</dbReference>
<dbReference type="RefSeq" id="WP_095314114.1">
    <property type="nucleotide sequence ID" value="NZ_JAMAWL010000006.1"/>
</dbReference>
<dbReference type="EMBL" id="QWEH01000001">
    <property type="protein sequence ID" value="RHW35304.1"/>
    <property type="molecule type" value="Genomic_DNA"/>
</dbReference>